<evidence type="ECO:0000256" key="1">
    <source>
        <dbReference type="ARBA" id="ARBA00001936"/>
    </source>
</evidence>
<dbReference type="GO" id="GO:0046872">
    <property type="term" value="F:metal ion binding"/>
    <property type="evidence" value="ECO:0007669"/>
    <property type="project" value="UniProtKB-KW"/>
</dbReference>
<feature type="domain" description="DHHA2" evidence="8">
    <location>
        <begin position="299"/>
        <end position="425"/>
    </location>
</feature>
<reference evidence="9 10" key="1">
    <citation type="submission" date="2014-07" db="EMBL/GenBank/DDBJ databases">
        <authorList>
            <person name="McCorrison J."/>
            <person name="Sanka R."/>
            <person name="Torralba M."/>
            <person name="Gillis M."/>
            <person name="Haft D.H."/>
            <person name="Methe B."/>
            <person name="Sutton G."/>
            <person name="Nelson K.E."/>
        </authorList>
    </citation>
    <scope>NUCLEOTIDE SEQUENCE [LARGE SCALE GENOMIC DNA]</scope>
    <source>
        <strain evidence="9 10">DNF00314</strain>
    </source>
</reference>
<evidence type="ECO:0000259" key="8">
    <source>
        <dbReference type="SMART" id="SM01131"/>
    </source>
</evidence>
<dbReference type="Pfam" id="PF01368">
    <property type="entry name" value="DHH"/>
    <property type="match status" value="1"/>
</dbReference>
<accession>A0A096AKP6</accession>
<keyword evidence="10" id="KW-1185">Reference proteome</keyword>
<evidence type="ECO:0000256" key="2">
    <source>
        <dbReference type="ARBA" id="ARBA00012146"/>
    </source>
</evidence>
<dbReference type="InterPro" id="IPR038763">
    <property type="entry name" value="DHH_sf"/>
</dbReference>
<comment type="catalytic activity">
    <reaction evidence="7">
        <text>diphosphate + H2O = 2 phosphate + H(+)</text>
        <dbReference type="Rhea" id="RHEA:24576"/>
        <dbReference type="ChEBI" id="CHEBI:15377"/>
        <dbReference type="ChEBI" id="CHEBI:15378"/>
        <dbReference type="ChEBI" id="CHEBI:33019"/>
        <dbReference type="ChEBI" id="CHEBI:43474"/>
        <dbReference type="EC" id="3.6.1.1"/>
    </reaction>
</comment>
<keyword evidence="5" id="KW-0464">Manganese</keyword>
<dbReference type="InterPro" id="IPR000644">
    <property type="entry name" value="CBS_dom"/>
</dbReference>
<dbReference type="RefSeq" id="WP_038151682.1">
    <property type="nucleotide sequence ID" value="NZ_JRNT01000007.1"/>
</dbReference>
<evidence type="ECO:0000313" key="9">
    <source>
        <dbReference type="EMBL" id="KGF47668.1"/>
    </source>
</evidence>
<evidence type="ECO:0000256" key="5">
    <source>
        <dbReference type="ARBA" id="ARBA00023211"/>
    </source>
</evidence>
<keyword evidence="4" id="KW-0378">Hydrolase</keyword>
<dbReference type="NCBIfam" id="NF003877">
    <property type="entry name" value="PRK05427.1"/>
    <property type="match status" value="1"/>
</dbReference>
<evidence type="ECO:0000256" key="4">
    <source>
        <dbReference type="ARBA" id="ARBA00022801"/>
    </source>
</evidence>
<dbReference type="SMART" id="SM01131">
    <property type="entry name" value="DHHA2"/>
    <property type="match status" value="1"/>
</dbReference>
<dbReference type="SUPFAM" id="SSF54631">
    <property type="entry name" value="CBS-domain pair"/>
    <property type="match status" value="1"/>
</dbReference>
<evidence type="ECO:0000256" key="3">
    <source>
        <dbReference type="ARBA" id="ARBA00022723"/>
    </source>
</evidence>
<dbReference type="SUPFAM" id="SSF64182">
    <property type="entry name" value="DHH phosphoesterases"/>
    <property type="match status" value="1"/>
</dbReference>
<organism evidence="9 10">
    <name type="scientific">Veillonella montpellierensis DNF00314</name>
    <dbReference type="NCBI Taxonomy" id="1401067"/>
    <lineage>
        <taxon>Bacteria</taxon>
        <taxon>Bacillati</taxon>
        <taxon>Bacillota</taxon>
        <taxon>Negativicutes</taxon>
        <taxon>Veillonellales</taxon>
        <taxon>Veillonellaceae</taxon>
        <taxon>Veillonella</taxon>
    </lineage>
</organism>
<dbReference type="eggNOG" id="COG1227">
    <property type="taxonomic scope" value="Bacteria"/>
</dbReference>
<dbReference type="InterPro" id="IPR001667">
    <property type="entry name" value="DDH_dom"/>
</dbReference>
<dbReference type="InterPro" id="IPR046342">
    <property type="entry name" value="CBS_dom_sf"/>
</dbReference>
<dbReference type="PANTHER" id="PTHR12112:SF22">
    <property type="entry name" value="MANGANESE-DEPENDENT INORGANIC PYROPHOSPHATASE-RELATED"/>
    <property type="match status" value="1"/>
</dbReference>
<keyword evidence="3" id="KW-0479">Metal-binding</keyword>
<dbReference type="AlphaFoldDB" id="A0A096AKP6"/>
<dbReference type="FunFam" id="3.90.1640.10:FF:000001">
    <property type="entry name" value="Probable manganese-dependent inorganic pyrophosphatase"/>
    <property type="match status" value="1"/>
</dbReference>
<dbReference type="Pfam" id="PF00571">
    <property type="entry name" value="CBS"/>
    <property type="match status" value="1"/>
</dbReference>
<dbReference type="InterPro" id="IPR038222">
    <property type="entry name" value="DHHA2_dom_sf"/>
</dbReference>
<sequence length="426" mass="46427">MSKSTILVTGHKNPDTDSICSAIAYANLKQQLGVNAKAICAGKANKETSFALNYFGFKQPEIYTSFAVRVKDVLVSIDGIDTNADLKAIDAWRKKTGMNRIPVVNGSSYIGVITPKHLLDAMSDALNGKNLTITAGEIAKTTACQVISPSLKLSDFNRGHSGAFPVVEDGVYLGMVWANAEPPKEKQKVILVDHNEAKQIIDDIDEAEIIENIDHHRIGGLVTENPIFIHYEPVGCSSTIISNMYWQMNQDIPKNIAGLMLSAIISDTVLFRSPTCTPKDKDAATRLATIAGVDLETYGMELLKAGADVSDLSDEQLVRTDMKEFSAGNDTISIGQISVMDTTDILNRKSSIIKALEELRQSNGYIGSYLMITNILEESTDLIFSGDITDTVKKAFGKEVSDNAIFLEKTMSRKKQIVPPILGAMK</sequence>
<dbReference type="EC" id="3.6.1.1" evidence="2"/>
<dbReference type="Pfam" id="PF02833">
    <property type="entry name" value="DHHA2"/>
    <property type="match status" value="1"/>
</dbReference>
<dbReference type="Gene3D" id="3.90.1640.10">
    <property type="entry name" value="inorganic pyrophosphatase (n-terminal core)"/>
    <property type="match status" value="2"/>
</dbReference>
<dbReference type="Gene3D" id="3.10.310.20">
    <property type="entry name" value="DHHA2 domain"/>
    <property type="match status" value="1"/>
</dbReference>
<name>A0A096AKP6_9FIRM</name>
<protein>
    <recommendedName>
        <fullName evidence="2">inorganic diphosphatase</fullName>
        <ecNumber evidence="2">3.6.1.1</ecNumber>
    </recommendedName>
    <alternativeName>
        <fullName evidence="6">Pyrophosphate phospho-hydrolase</fullName>
    </alternativeName>
</protein>
<dbReference type="PANTHER" id="PTHR12112">
    <property type="entry name" value="BNIP - RELATED"/>
    <property type="match status" value="1"/>
</dbReference>
<comment type="cofactor">
    <cofactor evidence="1">
        <name>Mn(2+)</name>
        <dbReference type="ChEBI" id="CHEBI:29035"/>
    </cofactor>
</comment>
<dbReference type="GO" id="GO:0004427">
    <property type="term" value="F:inorganic diphosphate phosphatase activity"/>
    <property type="evidence" value="ECO:0007669"/>
    <property type="project" value="UniProtKB-EC"/>
</dbReference>
<dbReference type="Proteomes" id="UP000029628">
    <property type="component" value="Unassembled WGS sequence"/>
</dbReference>
<dbReference type="GO" id="GO:0005737">
    <property type="term" value="C:cytoplasm"/>
    <property type="evidence" value="ECO:0007669"/>
    <property type="project" value="InterPro"/>
</dbReference>
<gene>
    <name evidence="9" type="ORF">HMPREF0872_02875</name>
</gene>
<comment type="caution">
    <text evidence="9">The sequence shown here is derived from an EMBL/GenBank/DDBJ whole genome shotgun (WGS) entry which is preliminary data.</text>
</comment>
<evidence type="ECO:0000313" key="10">
    <source>
        <dbReference type="Proteomes" id="UP000029628"/>
    </source>
</evidence>
<dbReference type="InterPro" id="IPR004097">
    <property type="entry name" value="DHHA2"/>
</dbReference>
<evidence type="ECO:0000256" key="6">
    <source>
        <dbReference type="ARBA" id="ARBA00032535"/>
    </source>
</evidence>
<proteinExistence type="predicted"/>
<dbReference type="EMBL" id="JRNT01000007">
    <property type="protein sequence ID" value="KGF47668.1"/>
    <property type="molecule type" value="Genomic_DNA"/>
</dbReference>
<evidence type="ECO:0000256" key="7">
    <source>
        <dbReference type="ARBA" id="ARBA00047820"/>
    </source>
</evidence>